<feature type="transmembrane region" description="Helical" evidence="9">
    <location>
        <begin position="194"/>
        <end position="216"/>
    </location>
</feature>
<feature type="transmembrane region" description="Helical" evidence="9">
    <location>
        <begin position="161"/>
        <end position="182"/>
    </location>
</feature>
<dbReference type="GO" id="GO:0005886">
    <property type="term" value="C:plasma membrane"/>
    <property type="evidence" value="ECO:0007669"/>
    <property type="project" value="TreeGrafter"/>
</dbReference>
<keyword evidence="7 8" id="KW-0407">Ion channel</keyword>
<sequence length="767" mass="86770">MYENSVCLNVEDNDDDELFISTIVGSSENLLSESPVSQKSKPTSLKAASIASKHSSRTQSKLSVISDFLKSLFSNCKMWIAIVFYSISGALLFMWLEVENDLETKRTAFYYHDIARKTLLHEIQGVKWDDFRNEQGLKDAIRRFEINLGLNVPPPDPESDWTFWMSLLYSATIYTTIGYGNICCVTKSGQLATIFYAIVGIPLMLVLLNDLGATMLEYLKKYSRKSDAFFEGLRLRTREAIIRFRVRMKGAQVEKVKNGDQKASKVVFDQSRNTVRIAIEEPRKLPDPESDPEDEEPPVITAILLTLGVVFGSAAIFCLWERDWTFFTGVYFIFISLSTIGFGDVTPEHPEFMIGAFFVVTVGLALVSVCICVVQEKIALVYRQILEKMLSDYMKALKSSSGDNSEANRLIARSFQAKAKFMMPLVSRSANAQAISKMQKKAEMKGLELPLVFTAVDEKTGMPAILSARNDEELKEIVEKEVENKPKKIMVTSETQWHEKAEICDGWTQTHKCRILAEHENQLDVCIQVRRKTRIVASQTKIAGIPDAMKGSTGNSHIHHVAEDETRHIHALDHRRRRSLDLLGHAPSQGKFLEARGLQRRLTRTGSHHHLHQIVVEGQGTFRSRSRSIDLLDERSSKHNERSLLHETLPETLHKAKDAILAFAHLRKHRKPRKRRDSESSEFYSREDLLNSSQHFSMEDNLDFGIRYIDSTKAQTESRWIVDSFSQTSQSLLVSSETQTANAAVLSQGVTVKPVVLSTPTQVGFLL</sequence>
<protein>
    <recommendedName>
        <fullName evidence="10">Potassium channel domain-containing protein</fullName>
    </recommendedName>
</protein>
<evidence type="ECO:0000313" key="11">
    <source>
        <dbReference type="EMBL" id="TKR77027.1"/>
    </source>
</evidence>
<accession>A0A4U5N3J5</accession>
<feature type="domain" description="Potassium channel" evidence="10">
    <location>
        <begin position="159"/>
        <end position="215"/>
    </location>
</feature>
<keyword evidence="2 8" id="KW-0813">Transport</keyword>
<evidence type="ECO:0000256" key="3">
    <source>
        <dbReference type="ARBA" id="ARBA00022692"/>
    </source>
</evidence>
<dbReference type="InterPro" id="IPR003280">
    <property type="entry name" value="2pore_dom_K_chnl"/>
</dbReference>
<reference evidence="11 12" key="2">
    <citation type="journal article" date="2019" name="G3 (Bethesda)">
        <title>Hybrid Assembly of the Genome of the Entomopathogenic Nematode Steinernema carpocapsae Identifies the X-Chromosome.</title>
        <authorList>
            <person name="Serra L."/>
            <person name="Macchietto M."/>
            <person name="Macias-Munoz A."/>
            <person name="McGill C.J."/>
            <person name="Rodriguez I.M."/>
            <person name="Rodriguez B."/>
            <person name="Murad R."/>
            <person name="Mortazavi A."/>
        </authorList>
    </citation>
    <scope>NUCLEOTIDE SEQUENCE [LARGE SCALE GENOMIC DNA]</scope>
    <source>
        <strain evidence="11 12">ALL</strain>
    </source>
</reference>
<dbReference type="GO" id="GO:0022841">
    <property type="term" value="F:potassium ion leak channel activity"/>
    <property type="evidence" value="ECO:0007669"/>
    <property type="project" value="TreeGrafter"/>
</dbReference>
<evidence type="ECO:0000256" key="2">
    <source>
        <dbReference type="ARBA" id="ARBA00022448"/>
    </source>
</evidence>
<feature type="transmembrane region" description="Helical" evidence="9">
    <location>
        <begin position="352"/>
        <end position="374"/>
    </location>
</feature>
<name>A0A4U5N3J5_STECR</name>
<dbReference type="GO" id="GO:0015271">
    <property type="term" value="F:outward rectifier potassium channel activity"/>
    <property type="evidence" value="ECO:0007669"/>
    <property type="project" value="TreeGrafter"/>
</dbReference>
<comment type="similarity">
    <text evidence="8">Belongs to the two pore domain potassium channel (TC 1.A.1.8) family.</text>
</comment>
<evidence type="ECO:0000256" key="4">
    <source>
        <dbReference type="ARBA" id="ARBA00022989"/>
    </source>
</evidence>
<feature type="domain" description="Potassium channel" evidence="10">
    <location>
        <begin position="306"/>
        <end position="378"/>
    </location>
</feature>
<dbReference type="Proteomes" id="UP000298663">
    <property type="component" value="Unassembled WGS sequence"/>
</dbReference>
<gene>
    <name evidence="11" type="ORF">L596_018077</name>
</gene>
<dbReference type="EMBL" id="AZBU02000005">
    <property type="protein sequence ID" value="TKR77027.1"/>
    <property type="molecule type" value="Genomic_DNA"/>
</dbReference>
<organism evidence="11 12">
    <name type="scientific">Steinernema carpocapsae</name>
    <name type="common">Entomopathogenic nematode</name>
    <dbReference type="NCBI Taxonomy" id="34508"/>
    <lineage>
        <taxon>Eukaryota</taxon>
        <taxon>Metazoa</taxon>
        <taxon>Ecdysozoa</taxon>
        <taxon>Nematoda</taxon>
        <taxon>Chromadorea</taxon>
        <taxon>Rhabditida</taxon>
        <taxon>Tylenchina</taxon>
        <taxon>Panagrolaimomorpha</taxon>
        <taxon>Strongyloidoidea</taxon>
        <taxon>Steinernematidae</taxon>
        <taxon>Steinernema</taxon>
    </lineage>
</organism>
<evidence type="ECO:0000256" key="7">
    <source>
        <dbReference type="ARBA" id="ARBA00023303"/>
    </source>
</evidence>
<dbReference type="Gene3D" id="1.10.287.70">
    <property type="match status" value="1"/>
</dbReference>
<dbReference type="PANTHER" id="PTHR11003:SF61">
    <property type="entry name" value="POTASSIUM CHANNEL DOMAIN-CONTAINING PROTEIN"/>
    <property type="match status" value="1"/>
</dbReference>
<comment type="subcellular location">
    <subcellularLocation>
        <location evidence="1">Membrane</location>
        <topology evidence="1">Multi-pass membrane protein</topology>
    </subcellularLocation>
</comment>
<reference evidence="11 12" key="1">
    <citation type="journal article" date="2015" name="Genome Biol.">
        <title>Comparative genomics of Steinernema reveals deeply conserved gene regulatory networks.</title>
        <authorList>
            <person name="Dillman A.R."/>
            <person name="Macchietto M."/>
            <person name="Porter C.F."/>
            <person name="Rogers A."/>
            <person name="Williams B."/>
            <person name="Antoshechkin I."/>
            <person name="Lee M.M."/>
            <person name="Goodwin Z."/>
            <person name="Lu X."/>
            <person name="Lewis E.E."/>
            <person name="Goodrich-Blair H."/>
            <person name="Stock S.P."/>
            <person name="Adams B.J."/>
            <person name="Sternberg P.W."/>
            <person name="Mortazavi A."/>
        </authorList>
    </citation>
    <scope>NUCLEOTIDE SEQUENCE [LARGE SCALE GENOMIC DNA]</scope>
    <source>
        <strain evidence="11 12">ALL</strain>
    </source>
</reference>
<dbReference type="GO" id="GO:0030322">
    <property type="term" value="P:stabilization of membrane potential"/>
    <property type="evidence" value="ECO:0007669"/>
    <property type="project" value="TreeGrafter"/>
</dbReference>
<evidence type="ECO:0000256" key="8">
    <source>
        <dbReference type="RuleBase" id="RU003857"/>
    </source>
</evidence>
<evidence type="ECO:0000256" key="5">
    <source>
        <dbReference type="ARBA" id="ARBA00023065"/>
    </source>
</evidence>
<feature type="transmembrane region" description="Helical" evidence="9">
    <location>
        <begin position="326"/>
        <end position="346"/>
    </location>
</feature>
<feature type="transmembrane region" description="Helical" evidence="9">
    <location>
        <begin position="78"/>
        <end position="96"/>
    </location>
</feature>
<evidence type="ECO:0000256" key="6">
    <source>
        <dbReference type="ARBA" id="ARBA00023136"/>
    </source>
</evidence>
<dbReference type="InterPro" id="IPR013099">
    <property type="entry name" value="K_chnl_dom"/>
</dbReference>
<evidence type="ECO:0000313" key="12">
    <source>
        <dbReference type="Proteomes" id="UP000298663"/>
    </source>
</evidence>
<proteinExistence type="inferred from homology"/>
<keyword evidence="5 8" id="KW-0406">Ion transport</keyword>
<keyword evidence="4 9" id="KW-1133">Transmembrane helix</keyword>
<feature type="transmembrane region" description="Helical" evidence="9">
    <location>
        <begin position="299"/>
        <end position="319"/>
    </location>
</feature>
<evidence type="ECO:0000256" key="9">
    <source>
        <dbReference type="SAM" id="Phobius"/>
    </source>
</evidence>
<evidence type="ECO:0000256" key="1">
    <source>
        <dbReference type="ARBA" id="ARBA00004141"/>
    </source>
</evidence>
<dbReference type="PRINTS" id="PR01333">
    <property type="entry name" value="2POREKCHANEL"/>
</dbReference>
<dbReference type="AlphaFoldDB" id="A0A4U5N3J5"/>
<evidence type="ECO:0000259" key="10">
    <source>
        <dbReference type="Pfam" id="PF07885"/>
    </source>
</evidence>
<dbReference type="STRING" id="34508.A0A4U5N3J5"/>
<keyword evidence="12" id="KW-1185">Reference proteome</keyword>
<comment type="caution">
    <text evidence="11">The sequence shown here is derived from an EMBL/GenBank/DDBJ whole genome shotgun (WGS) entry which is preliminary data.</text>
</comment>
<dbReference type="SUPFAM" id="SSF81324">
    <property type="entry name" value="Voltage-gated potassium channels"/>
    <property type="match status" value="2"/>
</dbReference>
<dbReference type="Pfam" id="PF07885">
    <property type="entry name" value="Ion_trans_2"/>
    <property type="match status" value="2"/>
</dbReference>
<keyword evidence="6 9" id="KW-0472">Membrane</keyword>
<keyword evidence="3 8" id="KW-0812">Transmembrane</keyword>
<dbReference type="OrthoDB" id="297496at2759"/>
<dbReference type="PANTHER" id="PTHR11003">
    <property type="entry name" value="POTASSIUM CHANNEL, SUBFAMILY K"/>
    <property type="match status" value="1"/>
</dbReference>